<evidence type="ECO:0000313" key="5">
    <source>
        <dbReference type="Proteomes" id="UP001238540"/>
    </source>
</evidence>
<evidence type="ECO:0000259" key="2">
    <source>
        <dbReference type="Pfam" id="PF17892"/>
    </source>
</evidence>
<dbReference type="InterPro" id="IPR001343">
    <property type="entry name" value="Hemolysn_Ca-bd"/>
</dbReference>
<dbReference type="RefSeq" id="WP_290313287.1">
    <property type="nucleotide sequence ID" value="NZ_JAUFQC010000027.1"/>
</dbReference>
<gene>
    <name evidence="4" type="ORF">QWZ16_20515</name>
</gene>
<reference evidence="5" key="1">
    <citation type="journal article" date="2019" name="Int. J. Syst. Evol. Microbiol.">
        <title>The Global Catalogue of Microorganisms (GCM) 10K type strain sequencing project: providing services to taxonomists for standard genome sequencing and annotation.</title>
        <authorList>
            <consortium name="The Broad Institute Genomics Platform"/>
            <consortium name="The Broad Institute Genome Sequencing Center for Infectious Disease"/>
            <person name="Wu L."/>
            <person name="Ma J."/>
        </authorList>
    </citation>
    <scope>NUCLEOTIDE SEQUENCE [LARGE SCALE GENOMIC DNA]</scope>
    <source>
        <strain evidence="5">CECT 7398</strain>
    </source>
</reference>
<dbReference type="Gene3D" id="2.150.10.10">
    <property type="entry name" value="Serralysin-like metalloprotease, C-terminal"/>
    <property type="match status" value="1"/>
</dbReference>
<dbReference type="InterPro" id="IPR043824">
    <property type="entry name" value="DUF5801"/>
</dbReference>
<keyword evidence="5" id="KW-1185">Reference proteome</keyword>
<dbReference type="InterPro" id="IPR011049">
    <property type="entry name" value="Serralysin-like_metalloprot_C"/>
</dbReference>
<dbReference type="Proteomes" id="UP001238540">
    <property type="component" value="Unassembled WGS sequence"/>
</dbReference>
<accession>A0ABT8C0V8</accession>
<protein>
    <submittedName>
        <fullName evidence="4">Retention module-containing protein</fullName>
    </submittedName>
</protein>
<dbReference type="PROSITE" id="PS00330">
    <property type="entry name" value="HEMOLYSIN_CALCIUM"/>
    <property type="match status" value="3"/>
</dbReference>
<proteinExistence type="predicted"/>
<dbReference type="PRINTS" id="PR00313">
    <property type="entry name" value="CABNDNGRPT"/>
</dbReference>
<dbReference type="SUPFAM" id="SSF51120">
    <property type="entry name" value="beta-Roll"/>
    <property type="match status" value="1"/>
</dbReference>
<dbReference type="InterPro" id="IPR047777">
    <property type="entry name" value="LapA-like_RM"/>
</dbReference>
<dbReference type="InterPro" id="IPR019960">
    <property type="entry name" value="T1SS_VCA0849"/>
</dbReference>
<dbReference type="NCBIfam" id="NF033682">
    <property type="entry name" value="retention_LapA"/>
    <property type="match status" value="1"/>
</dbReference>
<comment type="caution">
    <text evidence="4">The sequence shown here is derived from an EMBL/GenBank/DDBJ whole genome shotgun (WGS) entry which is preliminary data.</text>
</comment>
<dbReference type="InterPro" id="IPR018511">
    <property type="entry name" value="Hemolysin-typ_Ca-bd_CS"/>
</dbReference>
<sequence length="4419" mass="465424">MNVQVARQERIVEELTGEVIAVQPDGKARQVAKGDTIQPNEILITAQNASVVLGDSAASRFIGQNALALDIQTDESDDRFQVTEVEGNIGFDLSLLGEGALNEDDITAIQDAILGGADPTQILEATAAGAGGANSANGGFVTIDYNGTEVLASTFFETASQPNALNPENDNEVDEFVYANGGERVSGGLVEGSLSAGTYPQSQTGTILVSAGNLALDPTSFVPDSTSLASLLAELNSEVSSSGKPVSFTYDATDNAIIGVNDQGEVLRIVIDATQVGKDVSLDLTTTISQPIDHLNSIGAGQVAINGDQISVSFEITGMDSGGNALQSPIDAQVSITDGLNPTPQDSDVAIIESNSAVVEGDLVEIGSDALLSVIFDSQALQQFDGLLSDNQTTSATLSDDGSTITLTIDGSGEPVLTVSVDTQGHYHYQQFKPLEHSQSDTISLSLPTRIVDFDQDTVTNTINISISDGMNPVITHVDRLTSIDESGLSQGSLAGSTAISGSGRITVDVGSDMLDHFELAPDEFNTDGSLTSQGQEITLELTSEVNGVRTYAGVIDLNGTRVPVFEVKIDSPTQGKYEFTLLESLDHLGTHEASLVVELPVYAVDADGDRSELVGGGGVIEAAKIIIDVKDDGPTISAAQALHVEENDLSSGSSPESRALSQDGTFTTVEGADRVVSYQLDMTVNPMAGLTSAGKALSLSESVAADGVATYTASSDDGEVFVLTLRPDGSYTFALSAPIDHAPNRDSQRLDFSVVASDQDGDTSRITLPVTIGDDGPTISAAQALHVEENDLSSGSSPESRALSQDGTFTTVEGADRVVSYQLDMTVNPMAGLTSAGKALSLSESVAADGVATYTASSDDGEVFVLTLRPDGSYTFALSAPIDHAPNRDSQRLDFSVVASDQDGDTSRITLPVTIGDDGPTISAAQALHVEENDLSSGSSPESRALSQDGTFTTVEGADRVVSYQLDMTVNPMAGLTSAGKALSLSESVAADGVATYTASSDDGEVFVLTLRPDGSYTFALSAPIDHAPNRDSQRLDFSVVASDQDGDTSRITLPVTIGDDGPTISAAQALHVEENDLSSGSSPESRALSQDGTFTTVEGADRVVSYQLDMTVNPMAGLTSAGKALSLSESVAADGVATYTASSDDGEVFVLTLRPDGSYTFALSAPIDHAPNRDSQRLDFSVVASDQDGDTSRITLPVTIGDDGPTISAAQALHVEENDLSSGSSPESRALSQDGTFTTVEGADRVVSYQLDMTVNPMAGLTSAGKALSLSESVAADGVATYTASSDDGEVFVLTLRPDGSYTFALSAPIDDAPNRDSQRLDFSVVASDQDGDTSRITLPVTIGDDGPTISAAQALHVEENDLSSGSSPESRALSQDGTFTTVEGADRVVSYQLDMTVNPMAGLTSAGKALSLSESVAADGVATYTASSDDGEVFVLTLRPDGSYTFALSAPIDHAPNRDSQRLDFSVVASDQDGDTSRITLPVTIGDDGPTISAAQALHVEENDLSGGSSPESRALSQDGTFTTVEGADRVVSYQLDMTVNPMAGLTSAGKALSLSESVAADGVATYTASSDDGEVFVLTLRPDGSYTFALSAPIDHAPNRDSQRLDFSVVASDQDGDTSRITLPVTIGDDGPTISAAQALHVEENDLSSGSSPESRALSQDGTFTTVEGADRVVSYQLDMTVNPMAGLTSAGKALSLSESVAADGVATYTASSDDGEVFVLTLRPDGSYTFALSAPIDHAPNRDSQRLDFSVVASDQDGDTSRITLPVTIGDDGPTILSIAPSSTFVVDEDDTAVGSDHSGVVAVASGSFESAQGADGVVAYELVNISDTQVGLTSNGQTIIISEVNGVAGATTYQGRAGGELVFTLVLSDKGEYTYTQIQALDHALNSDTLTIPFDVVAIDSDNDASPAFRLPIEVIDDQPTLSGTSGETSVDEDDLAGIGSDRSEDTFISGDFVITEGADGVAEYRLTDVNDILDGLSANGESLEWAGVQTNGALLTYTAMTEGGHEAVFKITFDSHENRYHFELLKPLDHPDGAKDNSVQIDFTIKATDYDGDESDVITLPITVVDDVPLLTDRAITRVEGSGFKKVNMFDTATDKGADGAVITEISGTTNGTSVIKFGGEGGQYLDSVSIQSGSQTITVYEEYDAGNGHRDSRELGELKVHSNGAIRFKAVDNLEHDGDQFEFSVDVTATDSDKDTSMAKVDLTITDKKATAISLKVTTFEDAGRDPSIDYSPDNPNVVNVVNAHDNQSGIADLDHPAQVLLQVNLHDADNNESIGGMTIKAGEHHGTFYYFDGRQYVELEPNNRGKIYFDGALIEQSSIIDANGDQISTISNLYFVPDRNYATNQSGIQVNYQLEVDNNGVLDHKINSSFNIEVESVADIASWDDAHSTYEYDLTEDGSNQTLQLRAMTQDNSSPETLVYQLTVTQGSGEFDLLDAEGNVIAQAGPGVYLIRAEEINSVQLDPRDNFSGSIKLDASVYSYEMNNALSGKQSVVSETQALVFNVTPSADDSHFSVNRIAIFEDNAASQNTLDPETDHQVFSLDKVITLNSTQDIDTPDDTSETLYIRLSDFTGENGQALTGFEVRWVSTGNPLPVITDDNGHRYYEIAQSDLNKVEIQPPLHSNENFTFEATGVVKDSAILGDGSQVTDVREMGPSKTVNVSVKGVADSPYIHDVPEVPDTGAEMDTWYRHTDDNGHAGVQAIINENSSIELSFAVLSGEIKDGINDDSESLTVLLSDIPEGVDVYDSNGGVIDLVYVGSDANGPIYQANITQAQYRSGITLEPSKYSTEDIRISTKIIVTESDGHVREVDGSLFIKVLPVIDGGGEDNAYHRTASGNEDSFILVPWSLPKAEHPDSAEDTNGRDHEFVSAITISGFPEDVEILIDGVAIADYTGGNAVYSTSTNTLSITGLDENTNPPEIRVKPPEDASVDMNLNSQLVLQEQDADGNDGSVYSKEVSGTLTLVVKPIVESDGTLHVKANGAAVASIDNADDGRIDFTINDPKGDANVIVFDDLDPSSEEVVTKVVVRFIGLSDDELDQLFVSGALNNGDGSWTVTETEQFSIVAPAGLKYIDESGQQSSTLTVEFVAQVYDKGDELEGGPVSQKSTRVDLSFPSDLADQQSKAAVIEQVLTPEAVITGVEDNHVELSQQINGVLKVSLDENHISSADHVVDQLTLVIDPNDIPSEVSGLKVIGAQYDFANNLYLFEATVNSDGSLSIPHGLKLELPEDYAGDFHLPVTVVTTDQRSGDENRVEVMIPVAVTPVVDVAPDTGEQGQPLDSNVQPDVSLSATTVEKGTGKPLDTQGLEDQLIKLAFDIDLADVRNQSEQGQEILTKVEISLSDPSEGYFADINGDPIQPDSSVLVFDSTDPAAIQAALESVYFVAKENYPSDSIGNAISFVVKGTVVDQTVFDNTGTDQVSNTGSERTFSHNVDVDIIPVLDPVSMPTETDNIVVVGDEDTAISLTSAGHGLSIALNDTDGSEQFISAQLTGVPEDFVVTSTSLDFVVKNNGGGDWVIQLTNPSVNSIDLSAIAIRPAEHFSGRVDIGITVFTQEQILQQPTAHHGQFILDVTPVGDVVDINPSDTASGLEGENIDLVIEASVVDKTSLVSGDSEQDQPETLLITVDKVPDGAMIFYPDGATLATNMGNGKWQLRVDAQELDKIVFNSGDHNKGTWNENSLTITVQSVDKDAEGNEYLGPTTNQSFDVAIDVEAVNDRPEFHHLADLQTAEGTNAVIKGFTVSDVDSSLDDPEAIYTLTLTVDSGQIWQNTLIAANHSLNVSVDGLSQSITISGKVTDINAAIAQDLVTFRPEENSNDLIDTDGVKVTVHIDDKGNVGVTDAANLDTANTNESSFVIHVSEVNDKPEAGHLDLGQLEEEGSLQITAAQLIGASKDIDGDQLTITAISVPEEQGTLTLNLDGVSWTFKAADDFNGDVAMSYTIEDQGTTNGENDFLEDSGTVSLKVVGVNDKPDIDVDAITSEISESSGQRISGITVSDVDYVNALANDSMTVMLSVDFGQLNVMLPQDSLITAYPSSGEIITLVGPLGELNALLDSPSAGTGVTFDATHATSDNVMLTITATDSGNPSGMVMSETTQKSIAITPIANTPSLSLAPDHHFVKNINASLSASNNGIALMGVIAALTDINEVLTLELTGLPAGALVNTSSGTLSPIDGKVVVPSDDIDSVSIVGAPEGAHTIQMIAVSTETDSTSASSEPIDIRLNIANDHSDIDVAASTEDQWLLGSDQGVELTTGEGDDRIEGGKSDDTLMGGAGDDTLIGGQGNDILQGGLGSDILTGGTGEDTFVWHEIEVGAKDTITDFSIDEGDKIDLREVLPELKDANVDMETLLSHLDAKLVDGNDIELNIHPSGDGNGEQTIVVEDLGQQLDFHSMDSSQIISTLLDQHIIVHDQ</sequence>
<dbReference type="EMBL" id="JAUFQC010000027">
    <property type="protein sequence ID" value="MDN3611978.1"/>
    <property type="molecule type" value="Genomic_DNA"/>
</dbReference>
<dbReference type="InterPro" id="IPR019959">
    <property type="entry name" value="T1SS-143_rpt-cont_dom"/>
</dbReference>
<dbReference type="Pfam" id="PF00353">
    <property type="entry name" value="HemolysinCabind"/>
    <property type="match status" value="1"/>
</dbReference>
<feature type="domain" description="DUF5801" evidence="3">
    <location>
        <begin position="1791"/>
        <end position="1894"/>
    </location>
</feature>
<dbReference type="NCBIfam" id="TIGR03660">
    <property type="entry name" value="T1SS_rpt_143"/>
    <property type="match status" value="11"/>
</dbReference>
<evidence type="ECO:0000256" key="1">
    <source>
        <dbReference type="ARBA" id="ARBA00022837"/>
    </source>
</evidence>
<dbReference type="InterPro" id="IPR041690">
    <property type="entry name" value="Cadherin_5"/>
</dbReference>
<organism evidence="4 5">
    <name type="scientific">Vibrio ostreicida</name>
    <dbReference type="NCBI Taxonomy" id="526588"/>
    <lineage>
        <taxon>Bacteria</taxon>
        <taxon>Pseudomonadati</taxon>
        <taxon>Pseudomonadota</taxon>
        <taxon>Gammaproteobacteria</taxon>
        <taxon>Vibrionales</taxon>
        <taxon>Vibrionaceae</taxon>
        <taxon>Vibrio</taxon>
    </lineage>
</organism>
<dbReference type="Pfam" id="PF19116">
    <property type="entry name" value="DUF5801"/>
    <property type="match status" value="1"/>
</dbReference>
<evidence type="ECO:0000313" key="4">
    <source>
        <dbReference type="EMBL" id="MDN3611978.1"/>
    </source>
</evidence>
<evidence type="ECO:0000259" key="3">
    <source>
        <dbReference type="Pfam" id="PF19116"/>
    </source>
</evidence>
<keyword evidence="1" id="KW-0106">Calcium</keyword>
<feature type="domain" description="Cadherin-like" evidence="2">
    <location>
        <begin position="3870"/>
        <end position="3954"/>
    </location>
</feature>
<dbReference type="Pfam" id="PF17892">
    <property type="entry name" value="Cadherin_5"/>
    <property type="match status" value="1"/>
</dbReference>
<name>A0ABT8C0V8_9VIBR</name>
<dbReference type="NCBIfam" id="TIGR03661">
    <property type="entry name" value="T1SS_VCA0849"/>
    <property type="match status" value="1"/>
</dbReference>